<dbReference type="PROSITE" id="PS50215">
    <property type="entry name" value="ADAM_MEPRO"/>
    <property type="match status" value="1"/>
</dbReference>
<name>A0AAE0W5V5_9BIVA</name>
<dbReference type="GO" id="GO:0004222">
    <property type="term" value="F:metalloendopeptidase activity"/>
    <property type="evidence" value="ECO:0007669"/>
    <property type="project" value="InterPro"/>
</dbReference>
<dbReference type="InterPro" id="IPR024079">
    <property type="entry name" value="MetalloPept_cat_dom_sf"/>
</dbReference>
<dbReference type="EMBL" id="JAEAOA010002205">
    <property type="protein sequence ID" value="KAK3601395.1"/>
    <property type="molecule type" value="Genomic_DNA"/>
</dbReference>
<organism evidence="3 4">
    <name type="scientific">Potamilus streckersoni</name>
    <dbReference type="NCBI Taxonomy" id="2493646"/>
    <lineage>
        <taxon>Eukaryota</taxon>
        <taxon>Metazoa</taxon>
        <taxon>Spiralia</taxon>
        <taxon>Lophotrochozoa</taxon>
        <taxon>Mollusca</taxon>
        <taxon>Bivalvia</taxon>
        <taxon>Autobranchia</taxon>
        <taxon>Heteroconchia</taxon>
        <taxon>Palaeoheterodonta</taxon>
        <taxon>Unionida</taxon>
        <taxon>Unionoidea</taxon>
        <taxon>Unionidae</taxon>
        <taxon>Ambleminae</taxon>
        <taxon>Lampsilini</taxon>
        <taxon>Potamilus</taxon>
    </lineage>
</organism>
<dbReference type="Proteomes" id="UP001195483">
    <property type="component" value="Unassembled WGS sequence"/>
</dbReference>
<evidence type="ECO:0000256" key="1">
    <source>
        <dbReference type="PROSITE-ProRule" id="PRU00276"/>
    </source>
</evidence>
<keyword evidence="1" id="KW-0479">Metal-binding</keyword>
<dbReference type="PANTHER" id="PTHR11905:SF249">
    <property type="entry name" value="SOL NARAE, ISOFORM C"/>
    <property type="match status" value="1"/>
</dbReference>
<dbReference type="PANTHER" id="PTHR11905">
    <property type="entry name" value="ADAM A DISINTEGRIN AND METALLOPROTEASE DOMAIN"/>
    <property type="match status" value="1"/>
</dbReference>
<protein>
    <recommendedName>
        <fullName evidence="2">Peptidase M12B domain-containing protein</fullName>
    </recommendedName>
</protein>
<dbReference type="GO" id="GO:0006509">
    <property type="term" value="P:membrane protein ectodomain proteolysis"/>
    <property type="evidence" value="ECO:0007669"/>
    <property type="project" value="TreeGrafter"/>
</dbReference>
<dbReference type="SUPFAM" id="SSF55486">
    <property type="entry name" value="Metalloproteases ('zincins'), catalytic domain"/>
    <property type="match status" value="1"/>
</dbReference>
<feature type="binding site" evidence="1">
    <location>
        <position position="127"/>
    </location>
    <ligand>
        <name>Zn(2+)</name>
        <dbReference type="ChEBI" id="CHEBI:29105"/>
        <note>catalytic</note>
    </ligand>
</feature>
<evidence type="ECO:0000259" key="2">
    <source>
        <dbReference type="PROSITE" id="PS50215"/>
    </source>
</evidence>
<accession>A0AAE0W5V5</accession>
<dbReference type="AlphaFoldDB" id="A0AAE0W5V5"/>
<dbReference type="InterPro" id="IPR001590">
    <property type="entry name" value="Peptidase_M12B"/>
</dbReference>
<reference evidence="3" key="2">
    <citation type="journal article" date="2021" name="Genome Biol. Evol.">
        <title>Developing a high-quality reference genome for a parasitic bivalve with doubly uniparental inheritance (Bivalvia: Unionida).</title>
        <authorList>
            <person name="Smith C.H."/>
        </authorList>
    </citation>
    <scope>NUCLEOTIDE SEQUENCE</scope>
    <source>
        <strain evidence="3">CHS0354</strain>
        <tissue evidence="3">Mantle</tissue>
    </source>
</reference>
<evidence type="ECO:0000313" key="3">
    <source>
        <dbReference type="EMBL" id="KAK3601395.1"/>
    </source>
</evidence>
<keyword evidence="4" id="KW-1185">Reference proteome</keyword>
<reference evidence="3" key="3">
    <citation type="submission" date="2023-05" db="EMBL/GenBank/DDBJ databases">
        <authorList>
            <person name="Smith C.H."/>
        </authorList>
    </citation>
    <scope>NUCLEOTIDE SEQUENCE</scope>
    <source>
        <strain evidence="3">CHS0354</strain>
        <tissue evidence="3">Mantle</tissue>
    </source>
</reference>
<proteinExistence type="predicted"/>
<dbReference type="Gene3D" id="3.40.390.10">
    <property type="entry name" value="Collagenase (Catalytic Domain)"/>
    <property type="match status" value="1"/>
</dbReference>
<feature type="binding site" evidence="1">
    <location>
        <position position="117"/>
    </location>
    <ligand>
        <name>Zn(2+)</name>
        <dbReference type="ChEBI" id="CHEBI:29105"/>
        <note>catalytic</note>
    </ligand>
</feature>
<keyword evidence="1" id="KW-0862">Zinc</keyword>
<gene>
    <name evidence="3" type="ORF">CHS0354_037716</name>
</gene>
<sequence length="222" mass="24378">MDLEYQQVKTKNNAGIDIRIYFKGINIAMDLASAQWSRLRNGQLDASRALEDFSIAQRNFKTSNNLRYDHAMAMSGKPFKGGVVGIAWVDTVCSPDVTVQASLIEDRNLYLALVAVHELGHFLSADHDPSSGACSGGYIMGPSIYVADEARARIQHEFSSCSITSFVNNLRSLGSNRCTLQHSFTDAEYNAYRSEPIGGEVLSLDQQCQVYFGGASFACNKV</sequence>
<feature type="binding site" evidence="1">
    <location>
        <position position="121"/>
    </location>
    <ligand>
        <name>Zn(2+)</name>
        <dbReference type="ChEBI" id="CHEBI:29105"/>
        <note>catalytic</note>
    </ligand>
</feature>
<feature type="active site" evidence="1">
    <location>
        <position position="118"/>
    </location>
</feature>
<dbReference type="GO" id="GO:0046872">
    <property type="term" value="F:metal ion binding"/>
    <property type="evidence" value="ECO:0007669"/>
    <property type="project" value="UniProtKB-KW"/>
</dbReference>
<feature type="domain" description="Peptidase M12B" evidence="2">
    <location>
        <begin position="1"/>
        <end position="166"/>
    </location>
</feature>
<evidence type="ECO:0000313" key="4">
    <source>
        <dbReference type="Proteomes" id="UP001195483"/>
    </source>
</evidence>
<dbReference type="Pfam" id="PF13688">
    <property type="entry name" value="Reprolysin_5"/>
    <property type="match status" value="1"/>
</dbReference>
<reference evidence="3" key="1">
    <citation type="journal article" date="2021" name="Genome Biol. Evol.">
        <title>A High-Quality Reference Genome for a Parasitic Bivalve with Doubly Uniparental Inheritance (Bivalvia: Unionida).</title>
        <authorList>
            <person name="Smith C.H."/>
        </authorList>
    </citation>
    <scope>NUCLEOTIDE SEQUENCE</scope>
    <source>
        <strain evidence="3">CHS0354</strain>
    </source>
</reference>
<comment type="caution">
    <text evidence="1">Lacks conserved residue(s) required for the propagation of feature annotation.</text>
</comment>
<comment type="caution">
    <text evidence="3">The sequence shown here is derived from an EMBL/GenBank/DDBJ whole genome shotgun (WGS) entry which is preliminary data.</text>
</comment>